<evidence type="ECO:0000256" key="2">
    <source>
        <dbReference type="SAM" id="MobiDB-lite"/>
    </source>
</evidence>
<dbReference type="Proteomes" id="UP000275473">
    <property type="component" value="Unassembled WGS sequence"/>
</dbReference>
<dbReference type="AlphaFoldDB" id="A0A3M8PAN0"/>
<keyword evidence="3" id="KW-0812">Transmembrane</keyword>
<feature type="compositionally biased region" description="Gly residues" evidence="2">
    <location>
        <begin position="334"/>
        <end position="384"/>
    </location>
</feature>
<keyword evidence="3" id="KW-0472">Membrane</keyword>
<keyword evidence="3" id="KW-1133">Transmembrane helix</keyword>
<keyword evidence="5" id="KW-1185">Reference proteome</keyword>
<dbReference type="RefSeq" id="WP_123164447.1">
    <property type="nucleotide sequence ID" value="NZ_RIAX01000002.1"/>
</dbReference>
<proteinExistence type="predicted"/>
<reference evidence="4 5" key="1">
    <citation type="journal article" date="2018" name="Int. J. Syst. Evol. Microbiol.">
        <title>Planococcus salinus sp. nov., a moderately halophilic bacterium isolated from a saline-alkali soil.</title>
        <authorList>
            <person name="Gan L."/>
        </authorList>
    </citation>
    <scope>NUCLEOTIDE SEQUENCE [LARGE SCALE GENOMIC DNA]</scope>
    <source>
        <strain evidence="4 5">LCB217</strain>
    </source>
</reference>
<comment type="caution">
    <text evidence="4">The sequence shown here is derived from an EMBL/GenBank/DDBJ whole genome shotgun (WGS) entry which is preliminary data.</text>
</comment>
<feature type="compositionally biased region" description="Acidic residues" evidence="2">
    <location>
        <begin position="410"/>
        <end position="419"/>
    </location>
</feature>
<feature type="compositionally biased region" description="Polar residues" evidence="2">
    <location>
        <begin position="256"/>
        <end position="282"/>
    </location>
</feature>
<dbReference type="PANTHER" id="PTHR37612">
    <property type="entry name" value="FIBROIN HEAVY CHAIN FIB-H LIKE PROTEIN"/>
    <property type="match status" value="1"/>
</dbReference>
<name>A0A3M8PAN0_9BACL</name>
<accession>A0A3M8PAN0</accession>
<keyword evidence="1" id="KW-0175">Coiled coil</keyword>
<sequence>MDNREIKRYIRKANRLLKLVHISRSLQQAIFFGLLAAVSLLVVSRLFVFPYYEFYAYIAGAAMLIVWLSVSFRTLPQIRDAVQRLDHFTPHNELLTVWKMNEESFLAKELTKKTAALIPMSYQLFKKEPKYWVLGKWLIGSTVLLLALTWLLMSPSSLQQEARQIERDRELIEDVVEKAKEIEEQAKTEKVKEEMQQLKESAEQAETAEQALKELVKKQKELKLQQQELAAEGLGDAPEATDAADAAEKLAGQAGETQTALSNSGNPVSFPLQQTIANSQESSTEDGSEIESAGEADGSSGSQDINEDGEPEAGSSDSNGQSGETSSAEDGAGSEDGQGEGQGSGQGAGEGQGSGSGSGQGEGSGSGSESGDGQGQGDGAGTGQGSREFVTLPSRLGGEGEVEVDRGEVGDGEAADEQEGTVPAERGTARPYADVAGDYSESYFTSAERIGLPADLQKVVEQYFTSMESNE</sequence>
<protein>
    <submittedName>
        <fullName evidence="4">Uncharacterized protein</fullName>
    </submittedName>
</protein>
<dbReference type="InterPro" id="IPR052258">
    <property type="entry name" value="Diverse_Func_Domain-Protein"/>
</dbReference>
<evidence type="ECO:0000313" key="5">
    <source>
        <dbReference type="Proteomes" id="UP000275473"/>
    </source>
</evidence>
<gene>
    <name evidence="4" type="ORF">EEX84_04805</name>
</gene>
<feature type="compositionally biased region" description="Polar residues" evidence="2">
    <location>
        <begin position="315"/>
        <end position="326"/>
    </location>
</feature>
<organism evidence="4 5">
    <name type="scientific">Planococcus salinus</name>
    <dbReference type="NCBI Taxonomy" id="1848460"/>
    <lineage>
        <taxon>Bacteria</taxon>
        <taxon>Bacillati</taxon>
        <taxon>Bacillota</taxon>
        <taxon>Bacilli</taxon>
        <taxon>Bacillales</taxon>
        <taxon>Caryophanaceae</taxon>
        <taxon>Planococcus</taxon>
    </lineage>
</organism>
<dbReference type="EMBL" id="RIAX01000002">
    <property type="protein sequence ID" value="RNF40748.1"/>
    <property type="molecule type" value="Genomic_DNA"/>
</dbReference>
<feature type="compositionally biased region" description="Acidic residues" evidence="2">
    <location>
        <begin position="283"/>
        <end position="294"/>
    </location>
</feature>
<evidence type="ECO:0000313" key="4">
    <source>
        <dbReference type="EMBL" id="RNF40748.1"/>
    </source>
</evidence>
<dbReference type="OrthoDB" id="2380672at2"/>
<dbReference type="PANTHER" id="PTHR37612:SF20">
    <property type="entry name" value="PER-HEXAMER REPEAT PROTEIN 5-RELATED"/>
    <property type="match status" value="1"/>
</dbReference>
<evidence type="ECO:0000256" key="3">
    <source>
        <dbReference type="SAM" id="Phobius"/>
    </source>
</evidence>
<feature type="region of interest" description="Disordered" evidence="2">
    <location>
        <begin position="250"/>
        <end position="428"/>
    </location>
</feature>
<feature type="coiled-coil region" evidence="1">
    <location>
        <begin position="158"/>
        <end position="232"/>
    </location>
</feature>
<evidence type="ECO:0000256" key="1">
    <source>
        <dbReference type="SAM" id="Coils"/>
    </source>
</evidence>
<feature type="transmembrane region" description="Helical" evidence="3">
    <location>
        <begin position="54"/>
        <end position="75"/>
    </location>
</feature>
<feature type="transmembrane region" description="Helical" evidence="3">
    <location>
        <begin position="29"/>
        <end position="48"/>
    </location>
</feature>
<feature type="transmembrane region" description="Helical" evidence="3">
    <location>
        <begin position="131"/>
        <end position="153"/>
    </location>
</feature>